<dbReference type="InterPro" id="IPR042070">
    <property type="entry name" value="PucR_C-HTH_sf"/>
</dbReference>
<dbReference type="PANTHER" id="PTHR33744:SF7">
    <property type="entry name" value="PUCR FAMILY TRANSCRIPTIONAL REGULATOR"/>
    <property type="match status" value="1"/>
</dbReference>
<evidence type="ECO:0000313" key="5">
    <source>
        <dbReference type="Proteomes" id="UP000572680"/>
    </source>
</evidence>
<dbReference type="InterPro" id="IPR051448">
    <property type="entry name" value="CdaR-like_regulators"/>
</dbReference>
<evidence type="ECO:0000259" key="2">
    <source>
        <dbReference type="Pfam" id="PF13556"/>
    </source>
</evidence>
<comment type="similarity">
    <text evidence="1">Belongs to the CdaR family.</text>
</comment>
<gene>
    <name evidence="4" type="ORF">HNR61_009141</name>
</gene>
<dbReference type="AlphaFoldDB" id="A0A7W3QSI9"/>
<feature type="domain" description="PucR C-terminal helix-turn-helix" evidence="2">
    <location>
        <begin position="459"/>
        <end position="516"/>
    </location>
</feature>
<dbReference type="Proteomes" id="UP000572680">
    <property type="component" value="Unassembled WGS sequence"/>
</dbReference>
<keyword evidence="5" id="KW-1185">Reference proteome</keyword>
<sequence>MRTLVQDLLDLRELRGATLAGGTRGLSAPVAEIVLVQPDDVLSAAIPAESGVVFSTDGGRTHMRCGHLVDVLLRRAHAARARALIVCGGPASPAATRRLADRLNLPLVQAHNRTPLELATALRTAVLGPRLVQSETLLELNRLLRSARRSPDRMLAALGTVLDASVSACNAQGTLVAGTPPITSVEEIIGVRGITTLVGERAVAAVLPVLGPAGTTSLWVAAERSVEEQRGGPRWRETAERALALAHGELSAWLVRERLRSERDARLRGTLLTEILDHGDALPAHIADQAMMIGWRLDGWHSGVHITVAGAADSASVHSEMLVDAIGRAGLDIGPFVQRADGWSAWLTTPKAPLPAQTAAVRKALEVGLAELGRRPYRLKLAAGIGSPARDAGGIASTLAEARQAAVAASTEGGPGAVRRVEELGAARILLGWYGSRAFADYARQLLAPLLAPGEKEVLATVESYIDHACSAGTTARALGLHRNTVAQRIRRAERLLGLPLTHAETRLAIQLACRVLRSTPDPIDL</sequence>
<feature type="domain" description="CdaR GGDEF-like" evidence="3">
    <location>
        <begin position="279"/>
        <end position="406"/>
    </location>
</feature>
<dbReference type="EMBL" id="JACJIA010000024">
    <property type="protein sequence ID" value="MBA8957448.1"/>
    <property type="molecule type" value="Genomic_DNA"/>
</dbReference>
<dbReference type="InterPro" id="IPR025736">
    <property type="entry name" value="PucR_C-HTH_dom"/>
</dbReference>
<comment type="caution">
    <text evidence="4">The sequence shown here is derived from an EMBL/GenBank/DDBJ whole genome shotgun (WGS) entry which is preliminary data.</text>
</comment>
<reference evidence="4 5" key="1">
    <citation type="submission" date="2020-08" db="EMBL/GenBank/DDBJ databases">
        <title>Genomic Encyclopedia of Type Strains, Phase IV (KMG-IV): sequencing the most valuable type-strain genomes for metagenomic binning, comparative biology and taxonomic classification.</title>
        <authorList>
            <person name="Goeker M."/>
        </authorList>
    </citation>
    <scope>NUCLEOTIDE SEQUENCE [LARGE SCALE GENOMIC DNA]</scope>
    <source>
        <strain evidence="4 5">DSM 44197</strain>
    </source>
</reference>
<dbReference type="InterPro" id="IPR041522">
    <property type="entry name" value="CdaR_GGDEF"/>
</dbReference>
<evidence type="ECO:0000313" key="4">
    <source>
        <dbReference type="EMBL" id="MBA8957448.1"/>
    </source>
</evidence>
<dbReference type="PANTHER" id="PTHR33744">
    <property type="entry name" value="CARBOHYDRATE DIACID REGULATOR"/>
    <property type="match status" value="1"/>
</dbReference>
<dbReference type="Pfam" id="PF13556">
    <property type="entry name" value="HTH_30"/>
    <property type="match status" value="1"/>
</dbReference>
<dbReference type="Gene3D" id="1.10.10.2840">
    <property type="entry name" value="PucR C-terminal helix-turn-helix domain"/>
    <property type="match status" value="1"/>
</dbReference>
<evidence type="ECO:0000256" key="1">
    <source>
        <dbReference type="ARBA" id="ARBA00006754"/>
    </source>
</evidence>
<name>A0A7W3QSI9_ACTNM</name>
<evidence type="ECO:0000259" key="3">
    <source>
        <dbReference type="Pfam" id="PF17853"/>
    </source>
</evidence>
<dbReference type="RefSeq" id="WP_182849272.1">
    <property type="nucleotide sequence ID" value="NZ_BAAALP010000081.1"/>
</dbReference>
<dbReference type="Pfam" id="PF17853">
    <property type="entry name" value="GGDEF_2"/>
    <property type="match status" value="1"/>
</dbReference>
<protein>
    <submittedName>
        <fullName evidence="4">Sugar diacid utilization regulator</fullName>
    </submittedName>
</protein>
<organism evidence="4 5">
    <name type="scientific">Actinomadura namibiensis</name>
    <dbReference type="NCBI Taxonomy" id="182080"/>
    <lineage>
        <taxon>Bacteria</taxon>
        <taxon>Bacillati</taxon>
        <taxon>Actinomycetota</taxon>
        <taxon>Actinomycetes</taxon>
        <taxon>Streptosporangiales</taxon>
        <taxon>Thermomonosporaceae</taxon>
        <taxon>Actinomadura</taxon>
    </lineage>
</organism>
<accession>A0A7W3QSI9</accession>
<proteinExistence type="inferred from homology"/>